<dbReference type="InterPro" id="IPR018316">
    <property type="entry name" value="Tubulin/FtsZ_2-layer-sand-dom"/>
</dbReference>
<dbReference type="Proteomes" id="UP000828236">
    <property type="component" value="Unassembled WGS sequence"/>
</dbReference>
<evidence type="ECO:0000256" key="6">
    <source>
        <dbReference type="ARBA" id="ARBA00049117"/>
    </source>
</evidence>
<feature type="domain" description="Tubulin/FtsZ GTPase" evidence="9">
    <location>
        <begin position="48"/>
        <end position="249"/>
    </location>
</feature>
<dbReference type="GO" id="GO:0005200">
    <property type="term" value="F:structural constituent of cytoskeleton"/>
    <property type="evidence" value="ECO:0007669"/>
    <property type="project" value="InterPro"/>
</dbReference>
<dbReference type="PANTHER" id="PTHR11588">
    <property type="entry name" value="TUBULIN"/>
    <property type="match status" value="1"/>
</dbReference>
<protein>
    <recommendedName>
        <fullName evidence="7">Tubulin alpha chain</fullName>
    </recommendedName>
</protein>
<dbReference type="SMART" id="SM00864">
    <property type="entry name" value="Tubulin"/>
    <property type="match status" value="1"/>
</dbReference>
<feature type="compositionally biased region" description="Polar residues" evidence="8">
    <location>
        <begin position="467"/>
        <end position="478"/>
    </location>
</feature>
<dbReference type="InterPro" id="IPR000217">
    <property type="entry name" value="Tubulin"/>
</dbReference>
<evidence type="ECO:0000256" key="2">
    <source>
        <dbReference type="ARBA" id="ARBA00022701"/>
    </source>
</evidence>
<comment type="caution">
    <text evidence="12">The sequence shown here is derived from an EMBL/GenBank/DDBJ whole genome shotgun (WGS) entry which is preliminary data.</text>
</comment>
<dbReference type="GO" id="GO:0007017">
    <property type="term" value="P:microtubule-based process"/>
    <property type="evidence" value="ECO:0007669"/>
    <property type="project" value="InterPro"/>
</dbReference>
<feature type="domain" description="Tubulin/FtsZ 2-layer sandwich" evidence="10">
    <location>
        <begin position="251"/>
        <end position="403"/>
    </location>
</feature>
<dbReference type="InterPro" id="IPR017975">
    <property type="entry name" value="Tubulin_CS"/>
</dbReference>
<dbReference type="EMBL" id="ASGP02000006">
    <property type="protein sequence ID" value="KAH9501097.1"/>
    <property type="molecule type" value="Genomic_DNA"/>
</dbReference>
<dbReference type="CDD" id="cd02186">
    <property type="entry name" value="alpha_tubulin"/>
    <property type="match status" value="1"/>
</dbReference>
<evidence type="ECO:0000256" key="1">
    <source>
        <dbReference type="ARBA" id="ARBA00009636"/>
    </source>
</evidence>
<dbReference type="InterPro" id="IPR002452">
    <property type="entry name" value="Alpha_tubulin"/>
</dbReference>
<dbReference type="PROSITE" id="PS00227">
    <property type="entry name" value="TUBULIN"/>
    <property type="match status" value="1"/>
</dbReference>
<comment type="subunit">
    <text evidence="7">Dimer of alpha and beta chains. A typical microtubule is a hollow water-filled tube with an outer diameter of 25 nm and an inner diameter of 15 nM. Alpha-beta heterodimers associate head-to-tail to form protofilaments running lengthwise along the microtubule wall with the beta-tubulin subunit facing the microtubule plus end conferring a structural polarity. Microtubules usually have 13 protofilaments but different protofilament numbers can be found in some organisms and specialized cells.</text>
</comment>
<proteinExistence type="inferred from homology"/>
<comment type="catalytic activity">
    <reaction evidence="6">
        <text>GTP + H2O = GDP + phosphate + H(+)</text>
        <dbReference type="Rhea" id="RHEA:19669"/>
        <dbReference type="ChEBI" id="CHEBI:15377"/>
        <dbReference type="ChEBI" id="CHEBI:15378"/>
        <dbReference type="ChEBI" id="CHEBI:37565"/>
        <dbReference type="ChEBI" id="CHEBI:43474"/>
        <dbReference type="ChEBI" id="CHEBI:58189"/>
    </reaction>
    <physiologicalReaction direction="left-to-right" evidence="6">
        <dbReference type="Rhea" id="RHEA:19670"/>
    </physiologicalReaction>
</comment>
<organism evidence="12 13">
    <name type="scientific">Dermatophagoides farinae</name>
    <name type="common">American house dust mite</name>
    <dbReference type="NCBI Taxonomy" id="6954"/>
    <lineage>
        <taxon>Eukaryota</taxon>
        <taxon>Metazoa</taxon>
        <taxon>Ecdysozoa</taxon>
        <taxon>Arthropoda</taxon>
        <taxon>Chelicerata</taxon>
        <taxon>Arachnida</taxon>
        <taxon>Acari</taxon>
        <taxon>Acariformes</taxon>
        <taxon>Sarcoptiformes</taxon>
        <taxon>Astigmata</taxon>
        <taxon>Psoroptidia</taxon>
        <taxon>Analgoidea</taxon>
        <taxon>Pyroglyphidae</taxon>
        <taxon>Dermatophagoidinae</taxon>
        <taxon>Dermatophagoides</taxon>
    </lineage>
</organism>
<dbReference type="OrthoDB" id="6487907at2759"/>
<dbReference type="PRINTS" id="PR01161">
    <property type="entry name" value="TUBULIN"/>
</dbReference>
<dbReference type="Gene3D" id="3.40.50.1440">
    <property type="entry name" value="Tubulin/FtsZ, GTPase domain"/>
    <property type="match status" value="1"/>
</dbReference>
<reference evidence="11" key="3">
    <citation type="journal article" date="2021" name="World Allergy Organ. J.">
        <title>Chromosome-level assembly of Dermatophagoides farinae genome and transcriptome reveals two novel allergens Der f 37 and Der f 39.</title>
        <authorList>
            <person name="Chen J."/>
            <person name="Cai Z."/>
            <person name="Fan D."/>
            <person name="Hu J."/>
            <person name="Hou Y."/>
            <person name="He Y."/>
            <person name="Zhang Z."/>
            <person name="Zhao Z."/>
            <person name="Gao P."/>
            <person name="Hu W."/>
            <person name="Sun J."/>
            <person name="Li J."/>
            <person name="Ji K."/>
        </authorList>
    </citation>
    <scope>NUCLEOTIDE SEQUENCE</scope>
    <source>
        <strain evidence="11">JKM2019</strain>
    </source>
</reference>
<evidence type="ECO:0000259" key="10">
    <source>
        <dbReference type="SMART" id="SM00865"/>
    </source>
</evidence>
<reference evidence="11" key="2">
    <citation type="submission" date="2020-06" db="EMBL/GenBank/DDBJ databases">
        <authorList>
            <person name="Ji K."/>
            <person name="Li J."/>
        </authorList>
    </citation>
    <scope>NUCLEOTIDE SEQUENCE</scope>
    <source>
        <strain evidence="11">JKM2019</strain>
        <tissue evidence="11">Whole body</tissue>
    </source>
</reference>
<keyword evidence="13" id="KW-1185">Reference proteome</keyword>
<feature type="region of interest" description="Disordered" evidence="8">
    <location>
        <begin position="467"/>
        <end position="496"/>
    </location>
</feature>
<dbReference type="InterPro" id="IPR036525">
    <property type="entry name" value="Tubulin/FtsZ_GTPase_sf"/>
</dbReference>
<dbReference type="InterPro" id="IPR003008">
    <property type="entry name" value="Tubulin_FtsZ_GTPase"/>
</dbReference>
<feature type="compositionally biased region" description="Acidic residues" evidence="8">
    <location>
        <begin position="486"/>
        <end position="496"/>
    </location>
</feature>
<sequence length="496" mass="56333">MRECVTILTGQAGIQIGDTFWDIIRAEHGIETDGKFDDQCNRNENETIDTMFNEASRDGYYVPRTVMVDNDPSVIDHILSGPKGKNLFSSRMTVTGTEDAANNFSRGYYTLSSKILPPTIDVIRKSVELCDSFQGFQMFNSFGGGTGSGFSARLIDQLELMLNGDKCQRLEFNVFPSPRLSTAIVEPYNALFRAHHSLERSNCMFLFDNEACYEICRRQLDVERAHYAHINQLISLVASSVTASTRFSGPLNVDLAEFETNLVPYPRIHFPSASYAPISNPCCQPFNQPIKTLTQACFESRNRMIKYYSSSTLQSKHRQQQDSGKYITCCLLYRGDCTPKEVNASMIDLKQQEHFVNWSPAGMKCGIASEPPRMLEDIAQTNRAVCALSNHTGMVECWRLLCRKFDLMYKKRAFVHWYVSEGMEEMEFNEAREDLECLIDDYMEIDRTSSEMASFDTMEEIQMNKKTTNGDVNKNGTIENGHHDGDNDDVIINDDL</sequence>
<dbReference type="InterPro" id="IPR037103">
    <property type="entry name" value="Tubulin/FtsZ-like_C"/>
</dbReference>
<dbReference type="SUPFAM" id="SSF55307">
    <property type="entry name" value="Tubulin C-terminal domain-like"/>
    <property type="match status" value="1"/>
</dbReference>
<reference evidence="12" key="1">
    <citation type="submission" date="2013-05" db="EMBL/GenBank/DDBJ databases">
        <authorList>
            <person name="Yim A.K.Y."/>
            <person name="Chan T.F."/>
            <person name="Ji K.M."/>
            <person name="Liu X.Y."/>
            <person name="Zhou J.W."/>
            <person name="Li R.Q."/>
            <person name="Yang K.Y."/>
            <person name="Li J."/>
            <person name="Li M."/>
            <person name="Law P.T.W."/>
            <person name="Wu Y.L."/>
            <person name="Cai Z.L."/>
            <person name="Qin H."/>
            <person name="Bao Y."/>
            <person name="Leung R.K.K."/>
            <person name="Ng P.K.S."/>
            <person name="Zou J."/>
            <person name="Zhong X.J."/>
            <person name="Ran P.X."/>
            <person name="Zhong N.S."/>
            <person name="Liu Z.G."/>
            <person name="Tsui S.K.W."/>
        </authorList>
    </citation>
    <scope>NUCLEOTIDE SEQUENCE</scope>
    <source>
        <strain evidence="12">Derf</strain>
        <tissue evidence="12">Whole organism</tissue>
    </source>
</reference>
<dbReference type="Pfam" id="PF03953">
    <property type="entry name" value="Tubulin_C"/>
    <property type="match status" value="1"/>
</dbReference>
<keyword evidence="5 7" id="KW-0342">GTP-binding</keyword>
<comment type="function">
    <text evidence="7">Tubulin is the major constituent of microtubules, a cylinder consisting of laterally associated linear protofilaments composed of alpha- and beta-tubulin heterodimers. Microtubules grow by the addition of GTP-tubulin dimers to the microtubule end, where a stabilizing cap forms. Below the cap, tubulin dimers are in GDP-bound state, owing to GTPase activity of alpha-tubulin.</text>
</comment>
<dbReference type="EMBL" id="SDOV01000008">
    <property type="protein sequence ID" value="KAH7638065.1"/>
    <property type="molecule type" value="Genomic_DNA"/>
</dbReference>
<evidence type="ECO:0000313" key="11">
    <source>
        <dbReference type="EMBL" id="KAH7638065.1"/>
    </source>
</evidence>
<reference evidence="12" key="4">
    <citation type="journal article" date="2022" name="Res Sq">
        <title>Comparative Genomics Reveals Insights into the Divergent Evolution of Astigmatic Mites and Household Pest Adaptations.</title>
        <authorList>
            <person name="Xiong Q."/>
            <person name="Wan A.T.-Y."/>
            <person name="Liu X.-Y."/>
            <person name="Fung C.S.-H."/>
            <person name="Xiao X."/>
            <person name="Malainual N."/>
            <person name="Hou J."/>
            <person name="Wang L."/>
            <person name="Wang M."/>
            <person name="Yang K."/>
            <person name="Cui Y."/>
            <person name="Leung E."/>
            <person name="Nong W."/>
            <person name="Shin S.-K."/>
            <person name="Au S."/>
            <person name="Jeong K.Y."/>
            <person name="Chew F.T."/>
            <person name="Hui J."/>
            <person name="Leung T.F."/>
            <person name="Tungtrongchitr A."/>
            <person name="Zhong N."/>
            <person name="Liu Z."/>
            <person name="Tsui S."/>
        </authorList>
    </citation>
    <scope>NUCLEOTIDE SEQUENCE</scope>
    <source>
        <strain evidence="12">Derf</strain>
        <tissue evidence="12">Whole organism</tissue>
    </source>
</reference>
<dbReference type="GO" id="GO:0005874">
    <property type="term" value="C:microtubule"/>
    <property type="evidence" value="ECO:0007669"/>
    <property type="project" value="UniProtKB-KW"/>
</dbReference>
<evidence type="ECO:0000256" key="5">
    <source>
        <dbReference type="ARBA" id="ARBA00023134"/>
    </source>
</evidence>
<evidence type="ECO:0000313" key="12">
    <source>
        <dbReference type="EMBL" id="KAH9501097.1"/>
    </source>
</evidence>
<dbReference type="GO" id="GO:0016787">
    <property type="term" value="F:hydrolase activity"/>
    <property type="evidence" value="ECO:0007669"/>
    <property type="project" value="UniProtKB-KW"/>
</dbReference>
<dbReference type="Gene3D" id="3.30.1330.20">
    <property type="entry name" value="Tubulin/FtsZ, C-terminal domain"/>
    <property type="match status" value="1"/>
</dbReference>
<name>A0A922HSL4_DERFA</name>
<comment type="similarity">
    <text evidence="1 7">Belongs to the tubulin family.</text>
</comment>
<dbReference type="Pfam" id="PF00091">
    <property type="entry name" value="Tubulin"/>
    <property type="match status" value="1"/>
</dbReference>
<evidence type="ECO:0000256" key="4">
    <source>
        <dbReference type="ARBA" id="ARBA00022801"/>
    </source>
</evidence>
<dbReference type="AlphaFoldDB" id="A0A922HSL4"/>
<accession>A0A922HSL4</accession>
<dbReference type="Gene3D" id="1.10.287.600">
    <property type="entry name" value="Helix hairpin bin"/>
    <property type="match status" value="1"/>
</dbReference>
<dbReference type="Proteomes" id="UP000790347">
    <property type="component" value="Unassembled WGS sequence"/>
</dbReference>
<keyword evidence="4" id="KW-0378">Hydrolase</keyword>
<evidence type="ECO:0000313" key="13">
    <source>
        <dbReference type="Proteomes" id="UP000790347"/>
    </source>
</evidence>
<evidence type="ECO:0000256" key="7">
    <source>
        <dbReference type="RuleBase" id="RU000352"/>
    </source>
</evidence>
<evidence type="ECO:0000256" key="8">
    <source>
        <dbReference type="SAM" id="MobiDB-lite"/>
    </source>
</evidence>
<dbReference type="SMART" id="SM00865">
    <property type="entry name" value="Tubulin_C"/>
    <property type="match status" value="1"/>
</dbReference>
<evidence type="ECO:0000256" key="3">
    <source>
        <dbReference type="ARBA" id="ARBA00022741"/>
    </source>
</evidence>
<dbReference type="SUPFAM" id="SSF52490">
    <property type="entry name" value="Tubulin nucleotide-binding domain-like"/>
    <property type="match status" value="1"/>
</dbReference>
<dbReference type="InterPro" id="IPR023123">
    <property type="entry name" value="Tubulin_C"/>
</dbReference>
<dbReference type="PRINTS" id="PR01162">
    <property type="entry name" value="ALPHATUBULIN"/>
</dbReference>
<gene>
    <name evidence="12" type="primary">TUBA8</name>
    <name evidence="12" type="ORF">DERF_011966</name>
    <name evidence="11" type="ORF">HUG17_9170</name>
</gene>
<dbReference type="GO" id="GO:0005525">
    <property type="term" value="F:GTP binding"/>
    <property type="evidence" value="ECO:0007669"/>
    <property type="project" value="UniProtKB-UniRule"/>
</dbReference>
<keyword evidence="3 7" id="KW-0547">Nucleotide-binding</keyword>
<keyword evidence="2 7" id="KW-0493">Microtubule</keyword>
<dbReference type="InterPro" id="IPR008280">
    <property type="entry name" value="Tub_FtsZ_C"/>
</dbReference>
<evidence type="ECO:0000259" key="9">
    <source>
        <dbReference type="SMART" id="SM00864"/>
    </source>
</evidence>